<sequence>MLPEQQLGILAVNQQLLSKRSKGLTMALEQETICPECKQKTLPVCHQEGNLVTCRNLDCQAIINSDRIRVGYMIKSQPQYDTPKIRYNPVLEKEIKLNPVIELDTTQNRKFKVELNLGELQELIEILEPKIKGSESACKLSRIFENALFERPESPKVEIKLSKREYEDTTRDLNEIERLVMNLNLLFKNIKKTLKSFDN</sequence>
<feature type="coiled-coil region" evidence="1">
    <location>
        <begin position="159"/>
        <end position="186"/>
    </location>
</feature>
<dbReference type="EMBL" id="LAZR01006668">
    <property type="protein sequence ID" value="KKM90466.1"/>
    <property type="molecule type" value="Genomic_DNA"/>
</dbReference>
<comment type="caution">
    <text evidence="2">The sequence shown here is derived from an EMBL/GenBank/DDBJ whole genome shotgun (WGS) entry which is preliminary data.</text>
</comment>
<protein>
    <submittedName>
        <fullName evidence="2">Uncharacterized protein</fullName>
    </submittedName>
</protein>
<organism evidence="2">
    <name type="scientific">marine sediment metagenome</name>
    <dbReference type="NCBI Taxonomy" id="412755"/>
    <lineage>
        <taxon>unclassified sequences</taxon>
        <taxon>metagenomes</taxon>
        <taxon>ecological metagenomes</taxon>
    </lineage>
</organism>
<evidence type="ECO:0000313" key="2">
    <source>
        <dbReference type="EMBL" id="KKM90466.1"/>
    </source>
</evidence>
<reference evidence="2" key="1">
    <citation type="journal article" date="2015" name="Nature">
        <title>Complex archaea that bridge the gap between prokaryotes and eukaryotes.</title>
        <authorList>
            <person name="Spang A."/>
            <person name="Saw J.H."/>
            <person name="Jorgensen S.L."/>
            <person name="Zaremba-Niedzwiedzka K."/>
            <person name="Martijn J."/>
            <person name="Lind A.E."/>
            <person name="van Eijk R."/>
            <person name="Schleper C."/>
            <person name="Guy L."/>
            <person name="Ettema T.J."/>
        </authorList>
    </citation>
    <scope>NUCLEOTIDE SEQUENCE</scope>
</reference>
<evidence type="ECO:0000256" key="1">
    <source>
        <dbReference type="SAM" id="Coils"/>
    </source>
</evidence>
<name>A0A0F9LTP9_9ZZZZ</name>
<proteinExistence type="predicted"/>
<dbReference type="AlphaFoldDB" id="A0A0F9LTP9"/>
<keyword evidence="1" id="KW-0175">Coiled coil</keyword>
<gene>
    <name evidence="2" type="ORF">LCGC14_1238290</name>
</gene>
<accession>A0A0F9LTP9</accession>